<dbReference type="Pfam" id="PF13751">
    <property type="entry name" value="DDE_Tnp_1_6"/>
    <property type="match status" value="1"/>
</dbReference>
<name>A0A1I0GRY5_9FIRM</name>
<dbReference type="InterPro" id="IPR025668">
    <property type="entry name" value="Tnp_DDE_dom"/>
</dbReference>
<sequence length="140" mass="16956">EEIRYTDKWKEIYRIRKESIERVFGECKEKHNLRFTRLRGLRKNKHQGELIFACHNLRKMAGWLWKDRPVFIKKGNKSEIYKEKEINNKSKTKKGGIRTLKLVFIPSFVNSLKESLKGILQTYLFLIKLYQCIQKFPFFL</sequence>
<organism evidence="2 3">
    <name type="scientific">Thomasclavelia cocleata</name>
    <dbReference type="NCBI Taxonomy" id="69824"/>
    <lineage>
        <taxon>Bacteria</taxon>
        <taxon>Bacillati</taxon>
        <taxon>Bacillota</taxon>
        <taxon>Erysipelotrichia</taxon>
        <taxon>Erysipelotrichales</taxon>
        <taxon>Coprobacillaceae</taxon>
        <taxon>Thomasclavelia</taxon>
    </lineage>
</organism>
<accession>A0A1I0GRY5</accession>
<keyword evidence="3" id="KW-1185">Reference proteome</keyword>
<evidence type="ECO:0000313" key="2">
    <source>
        <dbReference type="EMBL" id="SET73160.1"/>
    </source>
</evidence>
<gene>
    <name evidence="2" type="ORF">SAMN04489758_13331</name>
</gene>
<dbReference type="EMBL" id="FOIN01000033">
    <property type="protein sequence ID" value="SET73160.1"/>
    <property type="molecule type" value="Genomic_DNA"/>
</dbReference>
<reference evidence="3" key="1">
    <citation type="submission" date="2016-10" db="EMBL/GenBank/DDBJ databases">
        <authorList>
            <person name="Varghese N."/>
            <person name="Submissions S."/>
        </authorList>
    </citation>
    <scope>NUCLEOTIDE SEQUENCE [LARGE SCALE GENOMIC DNA]</scope>
    <source>
        <strain evidence="3">DSM 1551</strain>
    </source>
</reference>
<dbReference type="Proteomes" id="UP000198558">
    <property type="component" value="Unassembled WGS sequence"/>
</dbReference>
<evidence type="ECO:0000259" key="1">
    <source>
        <dbReference type="Pfam" id="PF13751"/>
    </source>
</evidence>
<feature type="non-terminal residue" evidence="2">
    <location>
        <position position="1"/>
    </location>
</feature>
<dbReference type="AlphaFoldDB" id="A0A1I0GRY5"/>
<protein>
    <submittedName>
        <fullName evidence="2">Transposase DDE domain-containing protein</fullName>
    </submittedName>
</protein>
<dbReference type="GeneID" id="78289814"/>
<dbReference type="RefSeq" id="WP_244881307.1">
    <property type="nucleotide sequence ID" value="NZ_FOIN01000033.1"/>
</dbReference>
<proteinExistence type="predicted"/>
<feature type="domain" description="Transposase DDE" evidence="1">
    <location>
        <begin position="5"/>
        <end position="61"/>
    </location>
</feature>
<evidence type="ECO:0000313" key="3">
    <source>
        <dbReference type="Proteomes" id="UP000198558"/>
    </source>
</evidence>